<keyword evidence="2 3" id="KW-0040">ANK repeat</keyword>
<evidence type="ECO:0000256" key="2">
    <source>
        <dbReference type="ARBA" id="ARBA00023043"/>
    </source>
</evidence>
<dbReference type="SMART" id="SM00248">
    <property type="entry name" value="ANK"/>
    <property type="match status" value="9"/>
</dbReference>
<comment type="caution">
    <text evidence="4">The sequence shown here is derived from an EMBL/GenBank/DDBJ whole genome shotgun (WGS) entry which is preliminary data.</text>
</comment>
<evidence type="ECO:0000313" key="5">
    <source>
        <dbReference type="Proteomes" id="UP000255036"/>
    </source>
</evidence>
<gene>
    <name evidence="4" type="ORF">DWV06_13580</name>
</gene>
<protein>
    <recommendedName>
        <fullName evidence="6">Ankyrin repeat domain-containing protein</fullName>
    </recommendedName>
</protein>
<dbReference type="Gene3D" id="1.25.40.20">
    <property type="entry name" value="Ankyrin repeat-containing domain"/>
    <property type="match status" value="3"/>
</dbReference>
<reference evidence="4 5" key="1">
    <citation type="submission" date="2018-07" db="EMBL/GenBank/DDBJ databases">
        <title>Anaerosacharophilus polymeroproducens gen. nov. sp. nov., an anaerobic bacterium isolated from salt field.</title>
        <authorList>
            <person name="Kim W."/>
            <person name="Yang S.-H."/>
            <person name="Oh J."/>
            <person name="Lee J.-H."/>
            <person name="Kwon K.K."/>
        </authorList>
    </citation>
    <scope>NUCLEOTIDE SEQUENCE [LARGE SCALE GENOMIC DNA]</scope>
    <source>
        <strain evidence="4 5">MCWD5</strain>
    </source>
</reference>
<dbReference type="PROSITE" id="PS51257">
    <property type="entry name" value="PROKAR_LIPOPROTEIN"/>
    <property type="match status" value="1"/>
</dbReference>
<evidence type="ECO:0008006" key="6">
    <source>
        <dbReference type="Google" id="ProtNLM"/>
    </source>
</evidence>
<dbReference type="InterPro" id="IPR036770">
    <property type="entry name" value="Ankyrin_rpt-contain_sf"/>
</dbReference>
<dbReference type="SUPFAM" id="SSF48403">
    <property type="entry name" value="Ankyrin repeat"/>
    <property type="match status" value="2"/>
</dbReference>
<dbReference type="Pfam" id="PF12796">
    <property type="entry name" value="Ank_2"/>
    <property type="match status" value="1"/>
</dbReference>
<dbReference type="InterPro" id="IPR002110">
    <property type="entry name" value="Ankyrin_rpt"/>
</dbReference>
<keyword evidence="5" id="KW-1185">Reference proteome</keyword>
<dbReference type="Proteomes" id="UP000255036">
    <property type="component" value="Unassembled WGS sequence"/>
</dbReference>
<dbReference type="PANTHER" id="PTHR24123">
    <property type="entry name" value="ANKYRIN REPEAT-CONTAINING"/>
    <property type="match status" value="1"/>
</dbReference>
<dbReference type="Pfam" id="PF13637">
    <property type="entry name" value="Ank_4"/>
    <property type="match status" value="1"/>
</dbReference>
<dbReference type="EMBL" id="QRCT01000049">
    <property type="protein sequence ID" value="RDU22323.1"/>
    <property type="molecule type" value="Genomic_DNA"/>
</dbReference>
<name>A0A371ARW8_9FIRM</name>
<keyword evidence="1" id="KW-0677">Repeat</keyword>
<accession>A0A371ARW8</accession>
<evidence type="ECO:0000256" key="3">
    <source>
        <dbReference type="PROSITE-ProRule" id="PRU00023"/>
    </source>
</evidence>
<evidence type="ECO:0000256" key="1">
    <source>
        <dbReference type="ARBA" id="ARBA00022737"/>
    </source>
</evidence>
<dbReference type="OrthoDB" id="341379at2"/>
<organism evidence="4 5">
    <name type="scientific">Anaerosacchariphilus polymeriproducens</name>
    <dbReference type="NCBI Taxonomy" id="1812858"/>
    <lineage>
        <taxon>Bacteria</taxon>
        <taxon>Bacillati</taxon>
        <taxon>Bacillota</taxon>
        <taxon>Clostridia</taxon>
        <taxon>Lachnospirales</taxon>
        <taxon>Lachnospiraceae</taxon>
        <taxon>Anaerosacchariphilus</taxon>
    </lineage>
</organism>
<dbReference type="AlphaFoldDB" id="A0A371ARW8"/>
<dbReference type="PANTHER" id="PTHR24123:SF129">
    <property type="entry name" value="PROTEIN, PUTATIVE-RELATED"/>
    <property type="match status" value="1"/>
</dbReference>
<dbReference type="InterPro" id="IPR051165">
    <property type="entry name" value="Multifunctional_ANK_Repeat"/>
</dbReference>
<evidence type="ECO:0000313" key="4">
    <source>
        <dbReference type="EMBL" id="RDU22323.1"/>
    </source>
</evidence>
<feature type="repeat" description="ANK" evidence="3">
    <location>
        <begin position="298"/>
        <end position="330"/>
    </location>
</feature>
<dbReference type="PROSITE" id="PS50297">
    <property type="entry name" value="ANK_REP_REGION"/>
    <property type="match status" value="2"/>
</dbReference>
<dbReference type="PROSITE" id="PS50088">
    <property type="entry name" value="ANK_REPEAT"/>
    <property type="match status" value="2"/>
</dbReference>
<feature type="repeat" description="ANK" evidence="3">
    <location>
        <begin position="88"/>
        <end position="120"/>
    </location>
</feature>
<dbReference type="RefSeq" id="WP_115482733.1">
    <property type="nucleotide sequence ID" value="NZ_QRCT01000049.1"/>
</dbReference>
<proteinExistence type="predicted"/>
<sequence>MKRIKVVLSCIVLTVFMAGCSSIGKMVHEGTKIVQSVNGESEEEKELRMKEITLKSSIIFGCLEQVKEELDKGVDINMTNVSKDRLNPEKSPIWMAIYSSRYKIVEYLINRGADLNYSKNIKGETVFTKMMDDQYCYVKKFLPMLIEHGADINATSDGDWTPLETLIVSDRIPDIYKIELTDELIKNGAEVRMEALESLVDSMSGKAGDTIGGTGCMGSKIIPYIEQIVKKQNDLSISNIMQVAIEGNSKKVLSLVKRGEYEREDQDNQWKLCGAVAGYCNIDVLKACIEKSKFNEYQMNSLLLIASRGNQLENVKYLIEKGADINYLVDEKISPLVLALLNNNTEIADYLLDSDAKIVNSQWSDAISQGKSEACAAALNENKEMLERILKENEGLPKDEQEAIISQVFHLCAYFNKEEFAEYLFEKGYGNKVRKGILSDICCEENLKITQMFVEHGIDIEGDGGESSALKTAIKFSTPEVVKVLVDNGAKIDYGSVLYAIWRGEMDKIKCLVEAGADLTMIDEEGKTLLEKSKEYSENVKQYLIEHGAK</sequence>
<dbReference type="Pfam" id="PF00023">
    <property type="entry name" value="Ank"/>
    <property type="match status" value="1"/>
</dbReference>